<dbReference type="EMBL" id="CP053941">
    <property type="protein sequence ID" value="QKG92969.1"/>
    <property type="molecule type" value="Genomic_DNA"/>
</dbReference>
<dbReference type="RefSeq" id="WP_173229873.1">
    <property type="nucleotide sequence ID" value="NZ_CP053941.1"/>
</dbReference>
<name>A0A7D3XUK1_9EURY</name>
<gene>
    <name evidence="2" type="ORF">HPS36_08895</name>
</gene>
<keyword evidence="3" id="KW-1185">Reference proteome</keyword>
<evidence type="ECO:0000313" key="3">
    <source>
        <dbReference type="Proteomes" id="UP000505020"/>
    </source>
</evidence>
<feature type="region of interest" description="Disordered" evidence="1">
    <location>
        <begin position="32"/>
        <end position="61"/>
    </location>
</feature>
<dbReference type="KEGG" id="hsai:HPS36_08895"/>
<sequence>MTKVRMAGGHVPPPSDLTVYRCYRCFAKFTDEEAAGPDEGGDETDGDRGIDEAARNPQATDPVRVVDVDLAVSPAGGKRAVDRFALTLRNDGAEPVRVARAELSFPDGEESVAPVDPVLLAPDETATVAVARDWLYPEQDAVTVRFLGDGDAVGSVRVTDLD</sequence>
<protein>
    <recommendedName>
        <fullName evidence="4">DUF4352 domain-containing protein</fullName>
    </recommendedName>
</protein>
<dbReference type="Proteomes" id="UP000505020">
    <property type="component" value="Chromosome"/>
</dbReference>
<organism evidence="2 3">
    <name type="scientific">Halorubrum salinarum</name>
    <dbReference type="NCBI Taxonomy" id="2739057"/>
    <lineage>
        <taxon>Archaea</taxon>
        <taxon>Methanobacteriati</taxon>
        <taxon>Methanobacteriota</taxon>
        <taxon>Stenosarchaea group</taxon>
        <taxon>Halobacteria</taxon>
        <taxon>Halobacteriales</taxon>
        <taxon>Haloferacaceae</taxon>
        <taxon>Halorubrum</taxon>
    </lineage>
</organism>
<feature type="compositionally biased region" description="Acidic residues" evidence="1">
    <location>
        <begin position="32"/>
        <end position="45"/>
    </location>
</feature>
<evidence type="ECO:0008006" key="4">
    <source>
        <dbReference type="Google" id="ProtNLM"/>
    </source>
</evidence>
<dbReference type="AlphaFoldDB" id="A0A7D3XUK1"/>
<evidence type="ECO:0000256" key="1">
    <source>
        <dbReference type="SAM" id="MobiDB-lite"/>
    </source>
</evidence>
<accession>A0A7D3XUK1</accession>
<reference evidence="2 3" key="1">
    <citation type="submission" date="2020-05" db="EMBL/GenBank/DDBJ databases">
        <title>Halorubrum RHB-C sp.nov., an extremely halophilic archaeon isolated from solar salt farm.</title>
        <authorList>
            <person name="Ho H."/>
            <person name="Danganan R.E."/>
            <person name="Dedeles G.R."/>
            <person name="Kim S.-G."/>
        </authorList>
    </citation>
    <scope>NUCLEOTIDE SEQUENCE [LARGE SCALE GENOMIC DNA]</scope>
    <source>
        <strain evidence="2 3">RHB-C</strain>
    </source>
</reference>
<proteinExistence type="predicted"/>
<dbReference type="GeneID" id="55595115"/>
<evidence type="ECO:0000313" key="2">
    <source>
        <dbReference type="EMBL" id="QKG92969.1"/>
    </source>
</evidence>